<dbReference type="Gramene" id="AUR62033091-RA">
    <property type="protein sequence ID" value="AUR62033091-RA:cds"/>
    <property type="gene ID" value="AUR62033091"/>
</dbReference>
<proteinExistence type="predicted"/>
<sequence>MVFKQTPMWVRLLDVPLKKRSLEVMYDVGEFLGGFIEADESDPLGWRDSLRIKILVDINKPLRRGLFLAMGKNQSRWVDINYERLADF</sequence>
<dbReference type="AlphaFoldDB" id="A0A803MP90"/>
<protein>
    <recommendedName>
        <fullName evidence="3">DUF4283 domain-containing protein</fullName>
    </recommendedName>
</protein>
<reference evidence="1" key="1">
    <citation type="journal article" date="2017" name="Nature">
        <title>The genome of Chenopodium quinoa.</title>
        <authorList>
            <person name="Jarvis D.E."/>
            <person name="Ho Y.S."/>
            <person name="Lightfoot D.J."/>
            <person name="Schmoeckel S.M."/>
            <person name="Li B."/>
            <person name="Borm T.J.A."/>
            <person name="Ohyanagi H."/>
            <person name="Mineta K."/>
            <person name="Michell C.T."/>
            <person name="Saber N."/>
            <person name="Kharbatia N.M."/>
            <person name="Rupper R.R."/>
            <person name="Sharp A.R."/>
            <person name="Dally N."/>
            <person name="Boughton B.A."/>
            <person name="Woo Y.H."/>
            <person name="Gao G."/>
            <person name="Schijlen E.G.W.M."/>
            <person name="Guo X."/>
            <person name="Momin A.A."/>
            <person name="Negrao S."/>
            <person name="Al-Babili S."/>
            <person name="Gehring C."/>
            <person name="Roessner U."/>
            <person name="Jung C."/>
            <person name="Murphy K."/>
            <person name="Arold S.T."/>
            <person name="Gojobori T."/>
            <person name="van der Linden C.G."/>
            <person name="van Loo E.N."/>
            <person name="Jellen E.N."/>
            <person name="Maughan P.J."/>
            <person name="Tester M."/>
        </authorList>
    </citation>
    <scope>NUCLEOTIDE SEQUENCE [LARGE SCALE GENOMIC DNA]</scope>
    <source>
        <strain evidence="1">cv. PI 614886</strain>
    </source>
</reference>
<accession>A0A803MP90</accession>
<keyword evidence="2" id="KW-1185">Reference proteome</keyword>
<evidence type="ECO:0000313" key="1">
    <source>
        <dbReference type="EnsemblPlants" id="AUR62033091-RA:cds"/>
    </source>
</evidence>
<evidence type="ECO:0008006" key="3">
    <source>
        <dbReference type="Google" id="ProtNLM"/>
    </source>
</evidence>
<evidence type="ECO:0000313" key="2">
    <source>
        <dbReference type="Proteomes" id="UP000596660"/>
    </source>
</evidence>
<dbReference type="Proteomes" id="UP000596660">
    <property type="component" value="Unplaced"/>
</dbReference>
<name>A0A803MP90_CHEQI</name>
<organism evidence="1 2">
    <name type="scientific">Chenopodium quinoa</name>
    <name type="common">Quinoa</name>
    <dbReference type="NCBI Taxonomy" id="63459"/>
    <lineage>
        <taxon>Eukaryota</taxon>
        <taxon>Viridiplantae</taxon>
        <taxon>Streptophyta</taxon>
        <taxon>Embryophyta</taxon>
        <taxon>Tracheophyta</taxon>
        <taxon>Spermatophyta</taxon>
        <taxon>Magnoliopsida</taxon>
        <taxon>eudicotyledons</taxon>
        <taxon>Gunneridae</taxon>
        <taxon>Pentapetalae</taxon>
        <taxon>Caryophyllales</taxon>
        <taxon>Chenopodiaceae</taxon>
        <taxon>Chenopodioideae</taxon>
        <taxon>Atripliceae</taxon>
        <taxon>Chenopodium</taxon>
    </lineage>
</organism>
<dbReference type="EnsemblPlants" id="AUR62033091-RA">
    <property type="protein sequence ID" value="AUR62033091-RA:cds"/>
    <property type="gene ID" value="AUR62033091"/>
</dbReference>
<reference evidence="1" key="2">
    <citation type="submission" date="2021-03" db="UniProtKB">
        <authorList>
            <consortium name="EnsemblPlants"/>
        </authorList>
    </citation>
    <scope>IDENTIFICATION</scope>
</reference>